<feature type="compositionally biased region" description="Acidic residues" evidence="6">
    <location>
        <begin position="89"/>
        <end position="102"/>
    </location>
</feature>
<dbReference type="InterPro" id="IPR045196">
    <property type="entry name" value="IF2/IF5"/>
</dbReference>
<reference evidence="9" key="2">
    <citation type="submission" date="2018-11" db="EMBL/GenBank/DDBJ databases">
        <title>Trombidioid mite genomics.</title>
        <authorList>
            <person name="Dong X."/>
        </authorList>
    </citation>
    <scope>NUCLEOTIDE SEQUENCE</scope>
    <source>
        <strain evidence="9">UoL-WK</strain>
    </source>
</reference>
<comment type="caution">
    <text evidence="9">The sequence shown here is derived from an EMBL/GenBank/DDBJ whole genome shotgun (WGS) entry which is preliminary data.</text>
</comment>
<evidence type="ECO:0000256" key="4">
    <source>
        <dbReference type="ARBA" id="ARBA00040874"/>
    </source>
</evidence>
<feature type="domain" description="Translation initiation factor IF2/IF5" evidence="7">
    <location>
        <begin position="221"/>
        <end position="330"/>
    </location>
</feature>
<dbReference type="GO" id="GO:0003743">
    <property type="term" value="F:translation initiation factor activity"/>
    <property type="evidence" value="ECO:0007669"/>
    <property type="project" value="UniProtKB-KW"/>
</dbReference>
<dbReference type="EMBL" id="NCKU01005805">
    <property type="protein sequence ID" value="RWS04153.1"/>
    <property type="molecule type" value="Genomic_DNA"/>
</dbReference>
<feature type="region of interest" description="Disordered" evidence="6">
    <location>
        <begin position="67"/>
        <end position="191"/>
    </location>
</feature>
<evidence type="ECO:0000256" key="2">
    <source>
        <dbReference type="ARBA" id="ARBA00022540"/>
    </source>
</evidence>
<dbReference type="InterPro" id="IPR016189">
    <property type="entry name" value="Transl_init_fac_IF2/IF5_N"/>
</dbReference>
<organism evidence="9 10">
    <name type="scientific">Dinothrombium tinctorium</name>
    <dbReference type="NCBI Taxonomy" id="1965070"/>
    <lineage>
        <taxon>Eukaryota</taxon>
        <taxon>Metazoa</taxon>
        <taxon>Ecdysozoa</taxon>
        <taxon>Arthropoda</taxon>
        <taxon>Chelicerata</taxon>
        <taxon>Arachnida</taxon>
        <taxon>Acari</taxon>
        <taxon>Acariformes</taxon>
        <taxon>Trombidiformes</taxon>
        <taxon>Prostigmata</taxon>
        <taxon>Anystina</taxon>
        <taxon>Parasitengona</taxon>
        <taxon>Trombidioidea</taxon>
        <taxon>Trombidiidae</taxon>
        <taxon>Dinothrombium</taxon>
    </lineage>
</organism>
<evidence type="ECO:0000313" key="8">
    <source>
        <dbReference type="EMBL" id="RWS04153.1"/>
    </source>
</evidence>
<dbReference type="GO" id="GO:0005850">
    <property type="term" value="C:eukaryotic translation initiation factor 2 complex"/>
    <property type="evidence" value="ECO:0007669"/>
    <property type="project" value="TreeGrafter"/>
</dbReference>
<dbReference type="FunFam" id="3.30.30.170:FF:000001">
    <property type="entry name" value="Eukaryotic translation initiation factor 2 subunit"/>
    <property type="match status" value="1"/>
</dbReference>
<dbReference type="SUPFAM" id="SSF100966">
    <property type="entry name" value="Translation initiation factor 2 beta, aIF2beta, N-terminal domain"/>
    <property type="match status" value="1"/>
</dbReference>
<feature type="region of interest" description="Disordered" evidence="6">
    <location>
        <begin position="1"/>
        <end position="51"/>
    </location>
</feature>
<dbReference type="InterPro" id="IPR016190">
    <property type="entry name" value="Transl_init_fac_IF2/IF5_Zn-bd"/>
</dbReference>
<dbReference type="InterPro" id="IPR002735">
    <property type="entry name" value="Transl_init_fac_IF2/IF5_dom"/>
</dbReference>
<feature type="compositionally biased region" description="Basic residues" evidence="6">
    <location>
        <begin position="75"/>
        <end position="84"/>
    </location>
</feature>
<dbReference type="OrthoDB" id="10255414at2759"/>
<protein>
    <recommendedName>
        <fullName evidence="4">Eukaryotic translation initiation factor 2 subunit 2</fullName>
    </recommendedName>
    <alternativeName>
        <fullName evidence="5">Eukaryotic translation initiation factor 2 subunit beta</fullName>
    </alternativeName>
</protein>
<feature type="compositionally biased region" description="Polar residues" evidence="6">
    <location>
        <begin position="146"/>
        <end position="155"/>
    </location>
</feature>
<evidence type="ECO:0000259" key="7">
    <source>
        <dbReference type="SMART" id="SM00653"/>
    </source>
</evidence>
<feature type="compositionally biased region" description="Basic and acidic residues" evidence="6">
    <location>
        <begin position="38"/>
        <end position="47"/>
    </location>
</feature>
<sequence length="355" mass="39787">MADEETIFNPLMKKKKKSKKPIDASFFESDESSTMQQQKEEETKNGENKVAIDTVDATVESKEKDLEDINDLLSTKKKKKKPKKPFNFEDMEGALQEADDSTPVDASNQADNGVSTANDGDQQLEDDDLDFNFTKKKKKKKRNVNFEESGQTEETTAAAGDEGDTVFDEGDKENDADAAVSSPSGPSAWANSDRDYTYEELLQHVFNIIKEKNPDIIAGEKKRLVMRPPQVLRVGTKKTSFANFIDICKSLHRQPRHMQSFLLAELGTSGSVDANNQLIIKGRFQQKQIESVLRKYIKEYVACQTCRSPETLLQKDTRLFFLQCETCGSRRSVASIKSGFQAVTGKRAAIRAKAV</sequence>
<feature type="compositionally biased region" description="Basic residues" evidence="6">
    <location>
        <begin position="134"/>
        <end position="143"/>
    </location>
</feature>
<dbReference type="GO" id="GO:0001731">
    <property type="term" value="P:formation of translation preinitiation complex"/>
    <property type="evidence" value="ECO:0007669"/>
    <property type="project" value="TreeGrafter"/>
</dbReference>
<keyword evidence="2 9" id="KW-0396">Initiation factor</keyword>
<dbReference type="SMART" id="SM00653">
    <property type="entry name" value="eIF2B_5"/>
    <property type="match status" value="1"/>
</dbReference>
<reference evidence="9 10" key="1">
    <citation type="journal article" date="2018" name="Gigascience">
        <title>Genomes of trombidid mites reveal novel predicted allergens and laterally-transferred genes associated with secondary metabolism.</title>
        <authorList>
            <person name="Dong X."/>
            <person name="Chaisiri K."/>
            <person name="Xia D."/>
            <person name="Armstrong S.D."/>
            <person name="Fang Y."/>
            <person name="Donnelly M.J."/>
            <person name="Kadowaki T."/>
            <person name="McGarry J.W."/>
            <person name="Darby A.C."/>
            <person name="Makepeace B.L."/>
        </authorList>
    </citation>
    <scope>NUCLEOTIDE SEQUENCE [LARGE SCALE GENOMIC DNA]</scope>
    <source>
        <strain evidence="9">UoL-WK</strain>
    </source>
</reference>
<evidence type="ECO:0000313" key="10">
    <source>
        <dbReference type="Proteomes" id="UP000285301"/>
    </source>
</evidence>
<dbReference type="Gene3D" id="3.30.30.170">
    <property type="match status" value="1"/>
</dbReference>
<dbReference type="GO" id="GO:0031369">
    <property type="term" value="F:translation initiation factor binding"/>
    <property type="evidence" value="ECO:0007669"/>
    <property type="project" value="TreeGrafter"/>
</dbReference>
<evidence type="ECO:0000313" key="9">
    <source>
        <dbReference type="EMBL" id="RWS08407.1"/>
    </source>
</evidence>
<feature type="compositionally biased region" description="Polar residues" evidence="6">
    <location>
        <begin position="104"/>
        <end position="118"/>
    </location>
</feature>
<evidence type="ECO:0000256" key="1">
    <source>
        <dbReference type="ARBA" id="ARBA00010397"/>
    </source>
</evidence>
<evidence type="ECO:0000256" key="5">
    <source>
        <dbReference type="ARBA" id="ARBA00042452"/>
    </source>
</evidence>
<keyword evidence="3" id="KW-0648">Protein biosynthesis</keyword>
<evidence type="ECO:0000256" key="3">
    <source>
        <dbReference type="ARBA" id="ARBA00022917"/>
    </source>
</evidence>
<accession>A0A3S3PA26</accession>
<dbReference type="PANTHER" id="PTHR23001:SF3">
    <property type="entry name" value="EUKARYOTIC TRANSLATION INITIATION FACTOR 2 SUBUNIT 2"/>
    <property type="match status" value="1"/>
</dbReference>
<dbReference type="STRING" id="1965070.A0A3S3PA26"/>
<feature type="compositionally biased region" description="Acidic residues" evidence="6">
    <location>
        <begin position="161"/>
        <end position="176"/>
    </location>
</feature>
<gene>
    <name evidence="8" type="ORF">B4U79_01988</name>
    <name evidence="9" type="ORF">B4U79_11374</name>
</gene>
<dbReference type="SUPFAM" id="SSF75689">
    <property type="entry name" value="Zinc-binding domain of translation initiation factor 2 beta"/>
    <property type="match status" value="1"/>
</dbReference>
<dbReference type="AlphaFoldDB" id="A0A3S3PA26"/>
<dbReference type="EMBL" id="NCKU01002984">
    <property type="protein sequence ID" value="RWS08407.1"/>
    <property type="molecule type" value="Genomic_DNA"/>
</dbReference>
<dbReference type="GO" id="GO:0003729">
    <property type="term" value="F:mRNA binding"/>
    <property type="evidence" value="ECO:0007669"/>
    <property type="project" value="TreeGrafter"/>
</dbReference>
<proteinExistence type="inferred from homology"/>
<dbReference type="Pfam" id="PF01873">
    <property type="entry name" value="eIF-5_eIF-2B"/>
    <property type="match status" value="1"/>
</dbReference>
<dbReference type="Proteomes" id="UP000285301">
    <property type="component" value="Unassembled WGS sequence"/>
</dbReference>
<comment type="similarity">
    <text evidence="1">Belongs to the eIF-2-beta/eIF-5 family.</text>
</comment>
<evidence type="ECO:0000256" key="6">
    <source>
        <dbReference type="SAM" id="MobiDB-lite"/>
    </source>
</evidence>
<dbReference type="PANTHER" id="PTHR23001">
    <property type="entry name" value="EUKARYOTIC TRANSLATION INITIATION FACTOR"/>
    <property type="match status" value="1"/>
</dbReference>
<keyword evidence="10" id="KW-1185">Reference proteome</keyword>
<name>A0A3S3PA26_9ACAR</name>